<keyword evidence="8" id="KW-0472">Membrane</keyword>
<feature type="domain" description="Haemolysin-type calcium binding-related" evidence="10">
    <location>
        <begin position="1070"/>
        <end position="1112"/>
    </location>
</feature>
<dbReference type="Pfam" id="PF00353">
    <property type="entry name" value="HemolysinCabind"/>
    <property type="match status" value="9"/>
</dbReference>
<evidence type="ECO:0000313" key="12">
    <source>
        <dbReference type="Proteomes" id="UP000184222"/>
    </source>
</evidence>
<evidence type="ECO:0000256" key="6">
    <source>
        <dbReference type="ARBA" id="ARBA00022837"/>
    </source>
</evidence>
<dbReference type="InterPro" id="IPR001343">
    <property type="entry name" value="Hemolysn_Ca-bd"/>
</dbReference>
<evidence type="ECO:0000256" key="9">
    <source>
        <dbReference type="SAM" id="MobiDB-lite"/>
    </source>
</evidence>
<dbReference type="GO" id="GO:0090729">
    <property type="term" value="F:toxin activity"/>
    <property type="evidence" value="ECO:0007669"/>
    <property type="project" value="UniProtKB-KW"/>
</dbReference>
<dbReference type="InterPro" id="IPR003995">
    <property type="entry name" value="RTX_toxin_determinant-A"/>
</dbReference>
<keyword evidence="6" id="KW-0106">Calcium</keyword>
<dbReference type="InterPro" id="IPR018511">
    <property type="entry name" value="Hemolysin-typ_Ca-bd_CS"/>
</dbReference>
<evidence type="ECO:0000313" key="11">
    <source>
        <dbReference type="EMBL" id="API86507.1"/>
    </source>
</evidence>
<keyword evidence="12" id="KW-1185">Reference proteome</keyword>
<dbReference type="EMBL" id="CP016796">
    <property type="protein sequence ID" value="API86507.1"/>
    <property type="molecule type" value="Genomic_DNA"/>
</dbReference>
<dbReference type="SUPFAM" id="SSF53474">
    <property type="entry name" value="alpha/beta-Hydrolases"/>
    <property type="match status" value="1"/>
</dbReference>
<feature type="region of interest" description="Disordered" evidence="9">
    <location>
        <begin position="1353"/>
        <end position="1388"/>
    </location>
</feature>
<sequence>MSTDNFNQQLTYNLNQDLNTAQAKRDFMAELSELMYAESLNSNKPKVNAEGQATLYAQFYNDNGEVRKEITGDVRQYLQNQRVAENSRFLDKLRDYNVVALSGDNWDGYAGMVISPKGQNNKGILVSRGSENILTHPNDWGNNFEMGALNIADQLGIEAPESSLQFQTSKQLLIDARKNQPTLNEISTTGHSQGGAIAIALEKVIYLTDGLTLGETYAFNPPGFASSATEGLNKDQIDVLKSKTHIYSVAGDPVSDILFTNQLVDPVTIYTSSNDKHAMANLVTANQSTFNPENNKYLNSNGNLDEAVLADRLTLLDNVIESQEGLLANNSSVENIWLKTLNDTGLADNTNPYKLIEAATLEKQGLQNMLGNLDDYGYVASNYQSIDLANDMMLASVGGHQGESLINAIVNSVNKLPTTEEKAQFVDSLKNSDVFDNVLGSEATDSMGIQSIDELVLSKFQQAATQRYGDPLVVDLDRDGKLETTSANGDVLFDHDNDGQATGTGWVNADDGLLVRDIDGSGTIDSGRELFGDNTIKSDGTKAVDGFDALNDLDSNNNNVFDSSDTAYEEVKVWQDKDQDGVTDEGELTSLADAGIDSIDLNAKTVNQNVEGGILRKTSTATNTDGGTTAVGAMDFAENKFYSKFEDVLETSQELQNSINVAGQGALRSLHEAASLSPDLKELLTGLYSGDTPVTDSAIHEVLLEWARTSQNFETSLDILDGVTLDDGTQINVGISDRVRNVIEQTAILEALNGSRILEYNIRDNGDSYGIYVQTGEEVFDFADGGATVVKGNTVNLNDWDFHRLADNGRTTVINQGYVSALNSIKDLVQTNSVLTEVQPFLLENISFELDDTGEVALNFDGISETIINKIKADPSNGLSFLDKVIQVENYTLLNDNWNSSNVMNGDNFTLEEIAAINSLNYELNGKRVIIGTDDIDELVGTDSAEAIYGGLGDDHIDGGKGDDILYGGLGDDYLSGGLNGSDKLYGGEGNDTISTGRGSHIEVEGGKGDDSIYSSYSSKNVVYKYDLGDGFDVIKRESNSYYGVHIDHKIEFGESISQSDIKFEKSGNNLIVMIKGDSSQGIRVENFYSTNNKYKSLVESFEFADGSVLTRSSGVFNFALEGSDNADVLSGSDQSESLTGDGGDDSLYGQKGNDILDGGIGDDYLNGGSEQDILYGGAGNDNLDGGSESDILYGGEGDDNLYGGFGNDKLYGGSGDDTINTGQGGTSEVEGGQGNDIIISGYGTKGNTYRYNLGDGFDVIKRESNSYYGVHIDHKIEFGESISQSDIKFEKSGNNLIVMIKGDSSQGIRVENFYSTNNKYKSLVESFEFTDGSVLTRSSGVFNFDIEGSDNADVLSGSDQSESLTGNGGDDSLYGRRGNDTLDGGQGSDILYGGEGNDILCDEEGNDALYGERGNDILDGGKGEDHLDGGHGNDVLFGGEGNDTLDGSYGDDRIYGGLGNDIIYTGSWSSDDYVEGGKGNDTIFTSLGTSKSTYKYNLGDGFDVIQRDKISGNYVNFDHKVLFGNGIKKSDLSFEKQGNNLSVTIQGNPTQGMRINNFYASSTWYRSFVDKFEFANGDILSKSDIKIGTANNDTLVGNTRDNIITGNEGDDVISGGQGDDVLAGGAGSDIYNYSTGDGNDTINLAGDGSTDTLKLNDISKDDILFSRSDNDLEINFHDQLSSLIVDDYFESQFNNDSLIIDTNDEFQMQLAANANKMAEILVANTSIDEDIDGGSVDGSNQVTTQVDSSQLAELWVPKNNESA</sequence>
<dbReference type="RefSeq" id="WP_072711868.1">
    <property type="nucleotide sequence ID" value="NZ_CP016796.1"/>
</dbReference>
<proteinExistence type="predicted"/>
<protein>
    <recommendedName>
        <fullName evidence="10">Haemolysin-type calcium binding-related domain-containing protein</fullName>
    </recommendedName>
</protein>
<gene>
    <name evidence="11" type="ORF">F7310_03695</name>
</gene>
<dbReference type="InterPro" id="IPR010566">
    <property type="entry name" value="Haemolys_ca-bd"/>
</dbReference>
<feature type="domain" description="Haemolysin-type calcium binding-related" evidence="10">
    <location>
        <begin position="1296"/>
        <end position="1338"/>
    </location>
</feature>
<evidence type="ECO:0000256" key="4">
    <source>
        <dbReference type="ARBA" id="ARBA00022656"/>
    </source>
</evidence>
<evidence type="ECO:0000256" key="8">
    <source>
        <dbReference type="ARBA" id="ARBA00023136"/>
    </source>
</evidence>
<evidence type="ECO:0000256" key="1">
    <source>
        <dbReference type="ARBA" id="ARBA00004370"/>
    </source>
</evidence>
<dbReference type="GO" id="GO:0005576">
    <property type="term" value="C:extracellular region"/>
    <property type="evidence" value="ECO:0007669"/>
    <property type="project" value="UniProtKB-SubCell"/>
</dbReference>
<organism evidence="11 12">
    <name type="scientific">Francisella uliginis</name>
    <dbReference type="NCBI Taxonomy" id="573570"/>
    <lineage>
        <taxon>Bacteria</taxon>
        <taxon>Pseudomonadati</taxon>
        <taxon>Pseudomonadota</taxon>
        <taxon>Gammaproteobacteria</taxon>
        <taxon>Thiotrichales</taxon>
        <taxon>Francisellaceae</taxon>
        <taxon>Francisella</taxon>
    </lineage>
</organism>
<dbReference type="PRINTS" id="PR00313">
    <property type="entry name" value="CABNDNGRPT"/>
</dbReference>
<name>A0A1L4BRP1_9GAMM</name>
<accession>A0A1L4BRP1</accession>
<dbReference type="SUPFAM" id="SSF51120">
    <property type="entry name" value="beta-Roll"/>
    <property type="match status" value="4"/>
</dbReference>
<dbReference type="PRINTS" id="PR01488">
    <property type="entry name" value="RTXTOXINA"/>
</dbReference>
<comment type="subcellular location">
    <subcellularLocation>
        <location evidence="1">Membrane</location>
    </subcellularLocation>
    <subcellularLocation>
        <location evidence="2">Secreted</location>
    </subcellularLocation>
</comment>
<dbReference type="Pfam" id="PF06594">
    <property type="entry name" value="HCBP_related"/>
    <property type="match status" value="2"/>
</dbReference>
<dbReference type="PANTHER" id="PTHR38340">
    <property type="entry name" value="S-LAYER PROTEIN"/>
    <property type="match status" value="1"/>
</dbReference>
<feature type="region of interest" description="Disordered" evidence="9">
    <location>
        <begin position="1128"/>
        <end position="1152"/>
    </location>
</feature>
<evidence type="ECO:0000256" key="5">
    <source>
        <dbReference type="ARBA" id="ARBA00022737"/>
    </source>
</evidence>
<dbReference type="PROSITE" id="PS00330">
    <property type="entry name" value="HEMOLYSIN_CALCIUM"/>
    <property type="match status" value="7"/>
</dbReference>
<keyword evidence="4" id="KW-0800">Toxin</keyword>
<dbReference type="Gene3D" id="2.150.10.10">
    <property type="entry name" value="Serralysin-like metalloprotease, C-terminal"/>
    <property type="match status" value="6"/>
</dbReference>
<dbReference type="InterPro" id="IPR011049">
    <property type="entry name" value="Serralysin-like_metalloprot_C"/>
</dbReference>
<keyword evidence="7" id="KW-0843">Virulence</keyword>
<evidence type="ECO:0000259" key="10">
    <source>
        <dbReference type="Pfam" id="PF06594"/>
    </source>
</evidence>
<evidence type="ECO:0000256" key="7">
    <source>
        <dbReference type="ARBA" id="ARBA00023026"/>
    </source>
</evidence>
<dbReference type="PANTHER" id="PTHR38340:SF1">
    <property type="entry name" value="S-LAYER PROTEIN"/>
    <property type="match status" value="1"/>
</dbReference>
<dbReference type="InterPro" id="IPR029058">
    <property type="entry name" value="AB_hydrolase_fold"/>
</dbReference>
<feature type="region of interest" description="Disordered" evidence="9">
    <location>
        <begin position="1215"/>
        <end position="1234"/>
    </location>
</feature>
<dbReference type="KEGG" id="frx:F7310_03695"/>
<dbReference type="OrthoDB" id="5618685at2"/>
<dbReference type="STRING" id="573570.F7310_03695"/>
<keyword evidence="3" id="KW-0964">Secreted</keyword>
<keyword evidence="5" id="KW-0677">Repeat</keyword>
<evidence type="ECO:0000256" key="3">
    <source>
        <dbReference type="ARBA" id="ARBA00022525"/>
    </source>
</evidence>
<dbReference type="InterPro" id="IPR050557">
    <property type="entry name" value="RTX_toxin/Mannuronan_C5-epim"/>
</dbReference>
<dbReference type="Proteomes" id="UP000184222">
    <property type="component" value="Chromosome"/>
</dbReference>
<evidence type="ECO:0000256" key="2">
    <source>
        <dbReference type="ARBA" id="ARBA00004613"/>
    </source>
</evidence>
<reference evidence="11 12" key="1">
    <citation type="journal article" date="2016" name="Appl. Environ. Microbiol.">
        <title>Whole genome relationships among Francisella bacteria of diverse origin define new species and provide specific regions for detection.</title>
        <authorList>
            <person name="Challacombe J.F."/>
            <person name="Petersen J.M."/>
            <person name="Gallegos-Graves V."/>
            <person name="Hodge D."/>
            <person name="Pillai S."/>
            <person name="Kuske C.R."/>
        </authorList>
    </citation>
    <scope>NUCLEOTIDE SEQUENCE [LARGE SCALE GENOMIC DNA]</scope>
    <source>
        <strain evidence="12">TX07-7310</strain>
    </source>
</reference>
<dbReference type="GO" id="GO:0005509">
    <property type="term" value="F:calcium ion binding"/>
    <property type="evidence" value="ECO:0007669"/>
    <property type="project" value="InterPro"/>
</dbReference>
<dbReference type="GO" id="GO:0016020">
    <property type="term" value="C:membrane"/>
    <property type="evidence" value="ECO:0007669"/>
    <property type="project" value="UniProtKB-SubCell"/>
</dbReference>